<feature type="region of interest" description="Disordered" evidence="6">
    <location>
        <begin position="119"/>
        <end position="176"/>
    </location>
</feature>
<evidence type="ECO:0000313" key="8">
    <source>
        <dbReference type="Proteomes" id="UP000694523"/>
    </source>
</evidence>
<dbReference type="PANTHER" id="PTHR15950">
    <property type="entry name" value="TRANSCRIPTION COFACTOR VESTIGIAL-LIKE PROTEIN"/>
    <property type="match status" value="1"/>
</dbReference>
<comment type="subcellular location">
    <subcellularLocation>
        <location evidence="1">Nucleus</location>
    </subcellularLocation>
</comment>
<name>A0A8C6SCB2_9GOBI</name>
<keyword evidence="8" id="KW-1185">Reference proteome</keyword>
<sequence length="355" mass="39466">MSCLDVMYHQSYGAHYLPAAAYKATYYNQQQQQRKLSVYTKMQECMEQQSIGSRGMLPHRQTTAPGHIRRFPSDSDLKDCSQPAEAEYLSARCVLFTYFRGEIGDVVDEHFSRALSQARSFNSESKPLRVTQPTGSTSAGAWKDDSSPIESQSHSGWTTSSCSSQPRVPGHPDFCSSPVSFPPEGSLWTGHVFTQTSLPPPPPPPPSNTLSDSWTYSPQTSPSYPNVHDVYHPHSYSGMHPHHHPMLHSYPTQCSTLDARFSPLLLPSARNQSQPSASSSPLSEGVKTELESSSPSTPISWAPPARTDHSRCTIRAHTPECHSCRQLLDYSLKNAENGCCFYIFFAAQSQSEIWF</sequence>
<feature type="compositionally biased region" description="Low complexity" evidence="6">
    <location>
        <begin position="268"/>
        <end position="283"/>
    </location>
</feature>
<evidence type="ECO:0000256" key="6">
    <source>
        <dbReference type="SAM" id="MobiDB-lite"/>
    </source>
</evidence>
<keyword evidence="2" id="KW-0805">Transcription regulation</keyword>
<feature type="region of interest" description="Disordered" evidence="6">
    <location>
        <begin position="190"/>
        <end position="229"/>
    </location>
</feature>
<reference evidence="7" key="1">
    <citation type="submission" date="2025-08" db="UniProtKB">
        <authorList>
            <consortium name="Ensembl"/>
        </authorList>
    </citation>
    <scope>IDENTIFICATION</scope>
</reference>
<dbReference type="InterPro" id="IPR011520">
    <property type="entry name" value="Vg_fam"/>
</dbReference>
<evidence type="ECO:0000256" key="5">
    <source>
        <dbReference type="ARBA" id="ARBA00025784"/>
    </source>
</evidence>
<protein>
    <submittedName>
        <fullName evidence="7">Vestigial-like family member 3</fullName>
    </submittedName>
</protein>
<comment type="similarity">
    <text evidence="5">Belongs to the vestigial family.</text>
</comment>
<organism evidence="7 8">
    <name type="scientific">Neogobius melanostomus</name>
    <name type="common">round goby</name>
    <dbReference type="NCBI Taxonomy" id="47308"/>
    <lineage>
        <taxon>Eukaryota</taxon>
        <taxon>Metazoa</taxon>
        <taxon>Chordata</taxon>
        <taxon>Craniata</taxon>
        <taxon>Vertebrata</taxon>
        <taxon>Euteleostomi</taxon>
        <taxon>Actinopterygii</taxon>
        <taxon>Neopterygii</taxon>
        <taxon>Teleostei</taxon>
        <taxon>Neoteleostei</taxon>
        <taxon>Acanthomorphata</taxon>
        <taxon>Gobiaria</taxon>
        <taxon>Gobiiformes</taxon>
        <taxon>Gobioidei</taxon>
        <taxon>Gobiidae</taxon>
        <taxon>Benthophilinae</taxon>
        <taxon>Neogobiini</taxon>
        <taxon>Neogobius</taxon>
    </lineage>
</organism>
<feature type="compositionally biased region" description="Pro residues" evidence="6">
    <location>
        <begin position="198"/>
        <end position="207"/>
    </location>
</feature>
<accession>A0A8C6SCB2</accession>
<evidence type="ECO:0000256" key="1">
    <source>
        <dbReference type="ARBA" id="ARBA00004123"/>
    </source>
</evidence>
<dbReference type="Ensembl" id="ENSNMLT00000004196.1">
    <property type="protein sequence ID" value="ENSNMLP00000003649.1"/>
    <property type="gene ID" value="ENSNMLG00000002679.1"/>
</dbReference>
<proteinExistence type="inferred from homology"/>
<evidence type="ECO:0000313" key="7">
    <source>
        <dbReference type="Ensembl" id="ENSNMLP00000003649.1"/>
    </source>
</evidence>
<evidence type="ECO:0000256" key="4">
    <source>
        <dbReference type="ARBA" id="ARBA00023242"/>
    </source>
</evidence>
<dbReference type="Proteomes" id="UP000694523">
    <property type="component" value="Unplaced"/>
</dbReference>
<feature type="compositionally biased region" description="Polar residues" evidence="6">
    <location>
        <begin position="119"/>
        <end position="139"/>
    </location>
</feature>
<keyword evidence="4" id="KW-0539">Nucleus</keyword>
<evidence type="ECO:0000256" key="2">
    <source>
        <dbReference type="ARBA" id="ARBA00023015"/>
    </source>
</evidence>
<feature type="compositionally biased region" description="Polar residues" evidence="6">
    <location>
        <begin position="208"/>
        <end position="224"/>
    </location>
</feature>
<dbReference type="AlphaFoldDB" id="A0A8C6SCB2"/>
<dbReference type="PANTHER" id="PTHR15950:SF16">
    <property type="entry name" value="TRANSCRIPTION COFACTOR VESTIGIAL-LIKE PROTEIN 3"/>
    <property type="match status" value="1"/>
</dbReference>
<dbReference type="GO" id="GO:0005634">
    <property type="term" value="C:nucleus"/>
    <property type="evidence" value="ECO:0007669"/>
    <property type="project" value="UniProtKB-SubCell"/>
</dbReference>
<reference evidence="7" key="2">
    <citation type="submission" date="2025-09" db="UniProtKB">
        <authorList>
            <consortium name="Ensembl"/>
        </authorList>
    </citation>
    <scope>IDENTIFICATION</scope>
</reference>
<feature type="compositionally biased region" description="Low complexity" evidence="6">
    <location>
        <begin position="151"/>
        <end position="165"/>
    </location>
</feature>
<dbReference type="GO" id="GO:0006355">
    <property type="term" value="P:regulation of DNA-templated transcription"/>
    <property type="evidence" value="ECO:0007669"/>
    <property type="project" value="InterPro"/>
</dbReference>
<keyword evidence="3" id="KW-0804">Transcription</keyword>
<evidence type="ECO:0000256" key="3">
    <source>
        <dbReference type="ARBA" id="ARBA00023163"/>
    </source>
</evidence>
<dbReference type="Pfam" id="PF07545">
    <property type="entry name" value="Vg_Tdu"/>
    <property type="match status" value="1"/>
</dbReference>
<feature type="region of interest" description="Disordered" evidence="6">
    <location>
        <begin position="268"/>
        <end position="306"/>
    </location>
</feature>